<evidence type="ECO:0000313" key="2">
    <source>
        <dbReference type="Proteomes" id="UP001501705"/>
    </source>
</evidence>
<sequence>MGVSIEQTSSVLILGGSGQAGSDTAALLRRWYPDLPLTIAGRTPERLRKVADELGVATVATIDLSRPDLGLPDHGAYSAVVATLWDNQLNGLRIAQDRGLPYLSISSGLVDIGPEVIAAAQRPTTSAITIASHWCAGTATLATLLAARDFTQTGDARVDAVRVGAILDANDLGGPAGAVDLERFATATTAGLVRRDGVFAWVNGTEADVAVQRADGSTVTGQAIAIPDVPSVALATGAKDVTFAFAVVPNSTPPQEVRIDLEGTDSSGARAHQSYILTHPHGQRPLTALGLALTTERLIGLQGPPVAPGLHTPESLIDLTHTATHLTATGATFTRLA</sequence>
<organism evidence="1 2">
    <name type="scientific">Kribbella hippodromi</name>
    <dbReference type="NCBI Taxonomy" id="434347"/>
    <lineage>
        <taxon>Bacteria</taxon>
        <taxon>Bacillati</taxon>
        <taxon>Actinomycetota</taxon>
        <taxon>Actinomycetes</taxon>
        <taxon>Propionibacteriales</taxon>
        <taxon>Kribbellaceae</taxon>
        <taxon>Kribbella</taxon>
    </lineage>
</organism>
<dbReference type="Proteomes" id="UP001501705">
    <property type="component" value="Unassembled WGS sequence"/>
</dbReference>
<dbReference type="SUPFAM" id="SSF51735">
    <property type="entry name" value="NAD(P)-binding Rossmann-fold domains"/>
    <property type="match status" value="2"/>
</dbReference>
<reference evidence="1 2" key="1">
    <citation type="journal article" date="2019" name="Int. J. Syst. Evol. Microbiol.">
        <title>The Global Catalogue of Microorganisms (GCM) 10K type strain sequencing project: providing services to taxonomists for standard genome sequencing and annotation.</title>
        <authorList>
            <consortium name="The Broad Institute Genomics Platform"/>
            <consortium name="The Broad Institute Genome Sequencing Center for Infectious Disease"/>
            <person name="Wu L."/>
            <person name="Ma J."/>
        </authorList>
    </citation>
    <scope>NUCLEOTIDE SEQUENCE [LARGE SCALE GENOMIC DNA]</scope>
    <source>
        <strain evidence="1 2">JCM 15572</strain>
    </source>
</reference>
<protein>
    <recommendedName>
        <fullName evidence="3">Saccharopine dehydrogenase</fullName>
    </recommendedName>
</protein>
<name>A0ABN2DU24_9ACTN</name>
<gene>
    <name evidence="1" type="ORF">GCM10009804_46850</name>
</gene>
<keyword evidence="2" id="KW-1185">Reference proteome</keyword>
<accession>A0ABN2DU24</accession>
<dbReference type="EMBL" id="BAAAPH010000015">
    <property type="protein sequence ID" value="GAA1585210.1"/>
    <property type="molecule type" value="Genomic_DNA"/>
</dbReference>
<dbReference type="Gene3D" id="3.40.50.720">
    <property type="entry name" value="NAD(P)-binding Rossmann-like Domain"/>
    <property type="match status" value="1"/>
</dbReference>
<dbReference type="InterPro" id="IPR036291">
    <property type="entry name" value="NAD(P)-bd_dom_sf"/>
</dbReference>
<evidence type="ECO:0000313" key="1">
    <source>
        <dbReference type="EMBL" id="GAA1585210.1"/>
    </source>
</evidence>
<comment type="caution">
    <text evidence="1">The sequence shown here is derived from an EMBL/GenBank/DDBJ whole genome shotgun (WGS) entry which is preliminary data.</text>
</comment>
<evidence type="ECO:0008006" key="3">
    <source>
        <dbReference type="Google" id="ProtNLM"/>
    </source>
</evidence>
<proteinExistence type="predicted"/>